<feature type="transmembrane region" description="Helical" evidence="1">
    <location>
        <begin position="82"/>
        <end position="102"/>
    </location>
</feature>
<feature type="transmembrane region" description="Helical" evidence="1">
    <location>
        <begin position="114"/>
        <end position="131"/>
    </location>
</feature>
<accession>A0A6S6S939</accession>
<protein>
    <submittedName>
        <fullName evidence="2">Uncharacterized protein</fullName>
    </submittedName>
</protein>
<evidence type="ECO:0000256" key="1">
    <source>
        <dbReference type="SAM" id="Phobius"/>
    </source>
</evidence>
<name>A0A6S6S939_9BACT</name>
<keyword evidence="1" id="KW-1133">Transmembrane helix</keyword>
<proteinExistence type="predicted"/>
<feature type="transmembrane region" description="Helical" evidence="1">
    <location>
        <begin position="12"/>
        <end position="30"/>
    </location>
</feature>
<dbReference type="AlphaFoldDB" id="A0A6S6S939"/>
<sequence>MTTEKKQVLRKFYMFNIFLIVVLFYAGVHLNEEEKAFLAGLRPNQDSYDWATSFYAILGLACSLFSIYVGARTFAAIPGIGVALGLLSVVGFIYSVVVLVYATTLRMEDVLLVYGPYIVIGMWLNASVMMWRDRDFLEQ</sequence>
<keyword evidence="1" id="KW-0812">Transmembrane</keyword>
<evidence type="ECO:0000313" key="2">
    <source>
        <dbReference type="EMBL" id="CAA6801029.1"/>
    </source>
</evidence>
<feature type="transmembrane region" description="Helical" evidence="1">
    <location>
        <begin position="50"/>
        <end position="70"/>
    </location>
</feature>
<organism evidence="2">
    <name type="scientific">uncultured Aureispira sp</name>
    <dbReference type="NCBI Taxonomy" id="1331704"/>
    <lineage>
        <taxon>Bacteria</taxon>
        <taxon>Pseudomonadati</taxon>
        <taxon>Bacteroidota</taxon>
        <taxon>Saprospiria</taxon>
        <taxon>Saprospirales</taxon>
        <taxon>Saprospiraceae</taxon>
        <taxon>Aureispira</taxon>
        <taxon>environmental samples</taxon>
    </lineage>
</organism>
<reference evidence="2" key="1">
    <citation type="submission" date="2020-01" db="EMBL/GenBank/DDBJ databases">
        <authorList>
            <person name="Meier V. D."/>
            <person name="Meier V D."/>
        </authorList>
    </citation>
    <scope>NUCLEOTIDE SEQUENCE</scope>
    <source>
        <strain evidence="2">HLG_WM_MAG_10</strain>
    </source>
</reference>
<gene>
    <name evidence="2" type="ORF">HELGO_WM30687</name>
</gene>
<dbReference type="EMBL" id="CACVAQ010000059">
    <property type="protein sequence ID" value="CAA6801029.1"/>
    <property type="molecule type" value="Genomic_DNA"/>
</dbReference>
<keyword evidence="1" id="KW-0472">Membrane</keyword>